<dbReference type="Proteomes" id="UP000078200">
    <property type="component" value="Unassembled WGS sequence"/>
</dbReference>
<organism evidence="1 2">
    <name type="scientific">Glossina austeni</name>
    <name type="common">Savannah tsetse fly</name>
    <dbReference type="NCBI Taxonomy" id="7395"/>
    <lineage>
        <taxon>Eukaryota</taxon>
        <taxon>Metazoa</taxon>
        <taxon>Ecdysozoa</taxon>
        <taxon>Arthropoda</taxon>
        <taxon>Hexapoda</taxon>
        <taxon>Insecta</taxon>
        <taxon>Pterygota</taxon>
        <taxon>Neoptera</taxon>
        <taxon>Endopterygota</taxon>
        <taxon>Diptera</taxon>
        <taxon>Brachycera</taxon>
        <taxon>Muscomorpha</taxon>
        <taxon>Hippoboscoidea</taxon>
        <taxon>Glossinidae</taxon>
        <taxon>Glossina</taxon>
    </lineage>
</organism>
<accession>A0A1A9UPC4</accession>
<evidence type="ECO:0000313" key="2">
    <source>
        <dbReference type="Proteomes" id="UP000078200"/>
    </source>
</evidence>
<dbReference type="AlphaFoldDB" id="A0A1A9UPC4"/>
<sequence length="115" mass="13122">MYIFEFLQQQINEMFAKLILKISSTTNNSAECDYIQIFHNIMMSSHKICRRLGTSRAVQLNNMFILAHRLSVPLLSLLSGRLTGRVTGWLTRWFVADNQCVVCYSILSFKTVGGA</sequence>
<dbReference type="EnsemblMetazoa" id="GAUT011110-RA">
    <property type="protein sequence ID" value="GAUT011110-PA"/>
    <property type="gene ID" value="GAUT011110"/>
</dbReference>
<proteinExistence type="predicted"/>
<evidence type="ECO:0000313" key="1">
    <source>
        <dbReference type="EnsemblMetazoa" id="GAUT011110-PA"/>
    </source>
</evidence>
<keyword evidence="2" id="KW-1185">Reference proteome</keyword>
<name>A0A1A9UPC4_GLOAU</name>
<protein>
    <submittedName>
        <fullName evidence="1">Uncharacterized protein</fullName>
    </submittedName>
</protein>
<reference evidence="1" key="1">
    <citation type="submission" date="2020-05" db="UniProtKB">
        <authorList>
            <consortium name="EnsemblMetazoa"/>
        </authorList>
    </citation>
    <scope>IDENTIFICATION</scope>
    <source>
        <strain evidence="1">TTRI</strain>
    </source>
</reference>
<dbReference type="VEuPathDB" id="VectorBase:GAUT011110"/>